<name>A0A2K9E469_9FIRM</name>
<evidence type="ECO:0000313" key="1">
    <source>
        <dbReference type="EMBL" id="AUG56266.1"/>
    </source>
</evidence>
<dbReference type="Gene3D" id="3.90.550.10">
    <property type="entry name" value="Spore Coat Polysaccharide Biosynthesis Protein SpsA, Chain A"/>
    <property type="match status" value="1"/>
</dbReference>
<dbReference type="PANTHER" id="PTHR42866:SF1">
    <property type="entry name" value="SPORE COAT POLYSACCHARIDE BIOSYNTHESIS PROTEIN SPSF"/>
    <property type="match status" value="1"/>
</dbReference>
<dbReference type="Proteomes" id="UP000233534">
    <property type="component" value="Chromosome"/>
</dbReference>
<dbReference type="PANTHER" id="PTHR42866">
    <property type="entry name" value="3-DEOXY-MANNO-OCTULOSONATE CYTIDYLYLTRANSFERASE"/>
    <property type="match status" value="1"/>
</dbReference>
<dbReference type="CDD" id="cd02518">
    <property type="entry name" value="GT2_SpsF"/>
    <property type="match status" value="1"/>
</dbReference>
<dbReference type="InterPro" id="IPR029044">
    <property type="entry name" value="Nucleotide-diphossugar_trans"/>
</dbReference>
<dbReference type="Pfam" id="PF02348">
    <property type="entry name" value="CTP_transf_3"/>
    <property type="match status" value="1"/>
</dbReference>
<proteinExistence type="predicted"/>
<keyword evidence="2" id="KW-1185">Reference proteome</keyword>
<reference evidence="1 2" key="1">
    <citation type="submission" date="2017-12" db="EMBL/GenBank/DDBJ databases">
        <title>Complete genome sequence of Herbivorax saccincola GGR1, a novel Cellulosome-producing hydrolytic bacterium in a thermophilic biogas plant, established by Illumina and Nanopore MinION sequencing.</title>
        <authorList>
            <person name="Pechtl A."/>
            <person name="Ruckert C."/>
            <person name="Koeck D.E."/>
            <person name="Maus I."/>
            <person name="Winkler A."/>
            <person name="Kalinowski J."/>
            <person name="Puhler A."/>
            <person name="Schwarz W.W."/>
            <person name="Zverlov V.V."/>
            <person name="Schluter A."/>
            <person name="Liebl W."/>
        </authorList>
    </citation>
    <scope>NUCLEOTIDE SEQUENCE [LARGE SCALE GENOMIC DNA]</scope>
    <source>
        <strain evidence="2">SR1</strain>
    </source>
</reference>
<dbReference type="GO" id="GO:0008690">
    <property type="term" value="F:3-deoxy-manno-octulosonate cytidylyltransferase activity"/>
    <property type="evidence" value="ECO:0007669"/>
    <property type="project" value="UniProtKB-EC"/>
</dbReference>
<dbReference type="KEGG" id="hsc:HVS_01510"/>
<dbReference type="InterPro" id="IPR003329">
    <property type="entry name" value="Cytidylyl_trans"/>
</dbReference>
<accession>A0A2K9E469</accession>
<sequence length="229" mass="26836">MKVSAIIQARTGSSRLPGKVLKEICGLPVLVHVINRVKQAKKVNEIIVATTDKASDEVIVDISEMENIKVFRGSEEDVLERYYKTALHFKSDIIVRITSDNPLTDHRLIDKIVENLIIHNADYSCNNMPSTYPYGLDCECFTFQVLEEAFFNAKDKYEREHVTPYIRENKELFKIVSIKGNDNYSHLRWTLDTQEDYNHIKEIFENLYHKNKYFLTEDIIQFLQENKRI</sequence>
<keyword evidence="1" id="KW-0808">Transferase</keyword>
<dbReference type="EMBL" id="CP025197">
    <property type="protein sequence ID" value="AUG56266.1"/>
    <property type="molecule type" value="Genomic_DNA"/>
</dbReference>
<organism evidence="1 2">
    <name type="scientific">Acetivibrio saccincola</name>
    <dbReference type="NCBI Taxonomy" id="1677857"/>
    <lineage>
        <taxon>Bacteria</taxon>
        <taxon>Bacillati</taxon>
        <taxon>Bacillota</taxon>
        <taxon>Clostridia</taxon>
        <taxon>Eubacteriales</taxon>
        <taxon>Oscillospiraceae</taxon>
        <taxon>Acetivibrio</taxon>
    </lineage>
</organism>
<dbReference type="RefSeq" id="WP_101298686.1">
    <property type="nucleotide sequence ID" value="NZ_CP025197.1"/>
</dbReference>
<dbReference type="AlphaFoldDB" id="A0A2K9E469"/>
<evidence type="ECO:0000313" key="2">
    <source>
        <dbReference type="Proteomes" id="UP000233534"/>
    </source>
</evidence>
<dbReference type="GO" id="GO:0005829">
    <property type="term" value="C:cytosol"/>
    <property type="evidence" value="ECO:0007669"/>
    <property type="project" value="TreeGrafter"/>
</dbReference>
<gene>
    <name evidence="1" type="primary">kdsB1</name>
    <name evidence="1" type="ORF">HVS_01510</name>
</gene>
<dbReference type="EC" id="2.7.7.38" evidence="1"/>
<dbReference type="SUPFAM" id="SSF53448">
    <property type="entry name" value="Nucleotide-diphospho-sugar transferases"/>
    <property type="match status" value="1"/>
</dbReference>
<protein>
    <submittedName>
        <fullName evidence="1">3-deoxy-manno-octulosonate cytidylyltransferase</fullName>
        <ecNumber evidence="1">2.7.7.38</ecNumber>
    </submittedName>
</protein>
<keyword evidence="1" id="KW-0548">Nucleotidyltransferase</keyword>